<accession>D8QMD6</accession>
<sequence>MDILGSVHVDTVDGEGEPPSILPSAADEARLMAREERIRHYETILIFCGSHCGFCLVQALIAGRQAPTPKMAHDINICPGLSQEERLGFYSLRRAIRYTHGHHLCYRCHISAMGMNRLHPDFVRGGHPHARVGLPLAWAVWRDPELKAAAFGDLVQSSPLAMSRGHSWATIDGFRAWIEDKDATEEPSSVMALMDFVYRRFM</sequence>
<name>D8QMD6_SCHCM</name>
<gene>
    <name evidence="1" type="ORF">SCHCODRAFT_238941</name>
</gene>
<dbReference type="KEGG" id="scm:SCHCO_02603881"/>
<dbReference type="InParanoid" id="D8QMD6"/>
<organism evidence="2">
    <name type="scientific">Schizophyllum commune (strain H4-8 / FGSC 9210)</name>
    <name type="common">Split gill fungus</name>
    <dbReference type="NCBI Taxonomy" id="578458"/>
    <lineage>
        <taxon>Eukaryota</taxon>
        <taxon>Fungi</taxon>
        <taxon>Dikarya</taxon>
        <taxon>Basidiomycota</taxon>
        <taxon>Agaricomycotina</taxon>
        <taxon>Agaricomycetes</taxon>
        <taxon>Agaricomycetidae</taxon>
        <taxon>Agaricales</taxon>
        <taxon>Schizophyllaceae</taxon>
        <taxon>Schizophyllum</taxon>
    </lineage>
</organism>
<dbReference type="GeneID" id="9588208"/>
<proteinExistence type="predicted"/>
<dbReference type="VEuPathDB" id="FungiDB:SCHCODRAFT_02603881"/>
<reference evidence="1 2" key="1">
    <citation type="journal article" date="2010" name="Nat. Biotechnol.">
        <title>Genome sequence of the model mushroom Schizophyllum commune.</title>
        <authorList>
            <person name="Ohm R.A."/>
            <person name="de Jong J.F."/>
            <person name="Lugones L.G."/>
            <person name="Aerts A."/>
            <person name="Kothe E."/>
            <person name="Stajich J.E."/>
            <person name="de Vries R.P."/>
            <person name="Record E."/>
            <person name="Levasseur A."/>
            <person name="Baker S.E."/>
            <person name="Bartholomew K.A."/>
            <person name="Coutinho P.M."/>
            <person name="Erdmann S."/>
            <person name="Fowler T.J."/>
            <person name="Gathman A.C."/>
            <person name="Lombard V."/>
            <person name="Henrissat B."/>
            <person name="Knabe N."/>
            <person name="Kuees U."/>
            <person name="Lilly W.W."/>
            <person name="Lindquist E."/>
            <person name="Lucas S."/>
            <person name="Magnuson J.K."/>
            <person name="Piumi F."/>
            <person name="Raudaskoski M."/>
            <person name="Salamov A."/>
            <person name="Schmutz J."/>
            <person name="Schwarze F.W.M.R."/>
            <person name="vanKuyk P.A."/>
            <person name="Horton J.S."/>
            <person name="Grigoriev I.V."/>
            <person name="Woesten H.A.B."/>
        </authorList>
    </citation>
    <scope>NUCLEOTIDE SEQUENCE [LARGE SCALE GENOMIC DNA]</scope>
    <source>
        <strain evidence="2">H4-8 / FGSC 9210</strain>
    </source>
</reference>
<evidence type="ECO:0000313" key="1">
    <source>
        <dbReference type="EMBL" id="EFI90976.1"/>
    </source>
</evidence>
<evidence type="ECO:0000313" key="2">
    <source>
        <dbReference type="Proteomes" id="UP000007431"/>
    </source>
</evidence>
<dbReference type="HOGENOM" id="CLU_1372915_0_0_1"/>
<dbReference type="EMBL" id="GL377324">
    <property type="protein sequence ID" value="EFI90976.1"/>
    <property type="molecule type" value="Genomic_DNA"/>
</dbReference>
<dbReference type="Proteomes" id="UP000007431">
    <property type="component" value="Unassembled WGS sequence"/>
</dbReference>
<keyword evidence="2" id="KW-1185">Reference proteome</keyword>
<dbReference type="RefSeq" id="XP_003025879.1">
    <property type="nucleotide sequence ID" value="XM_003025833.1"/>
</dbReference>
<dbReference type="AlphaFoldDB" id="D8QMD6"/>
<dbReference type="OrthoDB" id="3115047at2759"/>
<protein>
    <submittedName>
        <fullName evidence="1">Uncharacterized protein</fullName>
    </submittedName>
</protein>